<sequence length="273" mass="31886">MKQTKGLKRNTIDKFYTKNSAVLFCIEHIQKYVTIEKHDLIIEPSAGNGAFINAIKQLSNNYRFYDIKPENDEIDKQDYLTLDSKLANKRIHVIGNPPFGRQSSLALKFMKKSTSFSNTVSFILPKSFKKNSLKNKIDLNFHCVCEVDLPENSFDINNDDYNVPCVFQIWVKKTEKRKLPKKLEPKHFRFVKKDQDHDISFRRVGVYAGKVDTETNEKSFQSHYFIKFDEGVFNLELLDKLKNIIFKECNDTVGPKSISKQELIREFNIILNQ</sequence>
<dbReference type="InterPro" id="IPR029063">
    <property type="entry name" value="SAM-dependent_MTases_sf"/>
</dbReference>
<accession>A0A6C0AKN8</accession>
<evidence type="ECO:0000313" key="1">
    <source>
        <dbReference type="EMBL" id="QHS80397.1"/>
    </source>
</evidence>
<reference evidence="1" key="1">
    <citation type="journal article" date="2020" name="Nature">
        <title>Giant virus diversity and host interactions through global metagenomics.</title>
        <authorList>
            <person name="Schulz F."/>
            <person name="Roux S."/>
            <person name="Paez-Espino D."/>
            <person name="Jungbluth S."/>
            <person name="Walsh D.A."/>
            <person name="Denef V.J."/>
            <person name="McMahon K.D."/>
            <person name="Konstantinidis K.T."/>
            <person name="Eloe-Fadrosh E.A."/>
            <person name="Kyrpides N.C."/>
            <person name="Woyke T."/>
        </authorList>
    </citation>
    <scope>NUCLEOTIDE SEQUENCE</scope>
    <source>
        <strain evidence="1">GVMAG-S-1039698-54</strain>
    </source>
</reference>
<dbReference type="Gene3D" id="3.40.50.150">
    <property type="entry name" value="Vaccinia Virus protein VP39"/>
    <property type="match status" value="1"/>
</dbReference>
<protein>
    <submittedName>
        <fullName evidence="1">Uncharacterized protein</fullName>
    </submittedName>
</protein>
<dbReference type="AlphaFoldDB" id="A0A6C0AKN8"/>
<dbReference type="EMBL" id="MN740678">
    <property type="protein sequence ID" value="QHS80397.1"/>
    <property type="molecule type" value="Genomic_DNA"/>
</dbReference>
<proteinExistence type="predicted"/>
<dbReference type="SUPFAM" id="SSF53335">
    <property type="entry name" value="S-adenosyl-L-methionine-dependent methyltransferases"/>
    <property type="match status" value="1"/>
</dbReference>
<name>A0A6C0AKN8_9ZZZZ</name>
<organism evidence="1">
    <name type="scientific">viral metagenome</name>
    <dbReference type="NCBI Taxonomy" id="1070528"/>
    <lineage>
        <taxon>unclassified sequences</taxon>
        <taxon>metagenomes</taxon>
        <taxon>organismal metagenomes</taxon>
    </lineage>
</organism>